<dbReference type="InterPro" id="IPR011990">
    <property type="entry name" value="TPR-like_helical_dom_sf"/>
</dbReference>
<dbReference type="RefSeq" id="WP_009585516.1">
    <property type="nucleotide sequence ID" value="NZ_BKMM01000004.1"/>
</dbReference>
<dbReference type="Proteomes" id="UP000644140">
    <property type="component" value="Chromosome"/>
</dbReference>
<sequence length="246" mass="28122">MNKIIISLLAPLALILHTSSYAADYVDPNVKQGCAKLSQYRKLGQKFYDQKNYKKALDQFQKQASWSDFCQSVGQEETGIQVSDNDIDIANNNVGLTYSKLNQPLWARAWFQIKPTKTSQFNLKKLAVPQANNDFTGEYVSYAGFGEWNRVNVKKRDQKYHIEFTGLWMGPRSLIYGPNIGEFETEMPLQAKKASYRYKNCRIAINFTYSPSLGNFIEVEQLTEQTDCGFGMNVSSTGYYQKVETE</sequence>
<dbReference type="AlphaFoldDB" id="A0A8I1AGH8"/>
<proteinExistence type="predicted"/>
<protein>
    <submittedName>
        <fullName evidence="1">Uncharacterized protein</fullName>
    </submittedName>
</protein>
<dbReference type="EMBL" id="CP092085">
    <property type="protein sequence ID" value="UUN98057.1"/>
    <property type="molecule type" value="Genomic_DNA"/>
</dbReference>
<gene>
    <name evidence="1" type="ORF">I9054_000840</name>
</gene>
<evidence type="ECO:0000313" key="2">
    <source>
        <dbReference type="Proteomes" id="UP000644140"/>
    </source>
</evidence>
<reference evidence="1" key="1">
    <citation type="submission" date="2022-02" db="EMBL/GenBank/DDBJ databases">
        <title>Characterization of Tn125 harboring carbapenem-resistant Acinetobacter bereziniae clinical isolates.</title>
        <authorList>
            <person name="Wong N.-K."/>
            <person name="Pan Q."/>
        </authorList>
    </citation>
    <scope>NUCLEOTIDE SEQUENCE</scope>
    <source>
        <strain evidence="1">GD03393</strain>
    </source>
</reference>
<name>A0A8I1AGH8_ACIBZ</name>
<accession>A0A8I1AGH8</accession>
<evidence type="ECO:0000313" key="1">
    <source>
        <dbReference type="EMBL" id="UUN98057.1"/>
    </source>
</evidence>
<dbReference type="Gene3D" id="1.25.40.10">
    <property type="entry name" value="Tetratricopeptide repeat domain"/>
    <property type="match status" value="1"/>
</dbReference>
<organism evidence="1 2">
    <name type="scientific">Acinetobacter bereziniae</name>
    <name type="common">Acinetobacter genomosp. 10</name>
    <dbReference type="NCBI Taxonomy" id="106648"/>
    <lineage>
        <taxon>Bacteria</taxon>
        <taxon>Pseudomonadati</taxon>
        <taxon>Pseudomonadota</taxon>
        <taxon>Gammaproteobacteria</taxon>
        <taxon>Moraxellales</taxon>
        <taxon>Moraxellaceae</taxon>
        <taxon>Acinetobacter</taxon>
    </lineage>
</organism>